<reference evidence="1 2" key="1">
    <citation type="journal article" date="2018" name="Sci. Rep.">
        <title>Genomic signatures of local adaptation to the degree of environmental predictability in rotifers.</title>
        <authorList>
            <person name="Franch-Gras L."/>
            <person name="Hahn C."/>
            <person name="Garcia-Roger E.M."/>
            <person name="Carmona M.J."/>
            <person name="Serra M."/>
            <person name="Gomez A."/>
        </authorList>
    </citation>
    <scope>NUCLEOTIDE SEQUENCE [LARGE SCALE GENOMIC DNA]</scope>
    <source>
        <strain evidence="1">HYR1</strain>
    </source>
</reference>
<dbReference type="EMBL" id="REGN01008913">
    <property type="protein sequence ID" value="RNA02371.1"/>
    <property type="molecule type" value="Genomic_DNA"/>
</dbReference>
<proteinExistence type="predicted"/>
<sequence>MNLAEFLHSDQQHVFLYLVHFVYAGLEVIWDSTKYPPNYIRKYLLEKLSFLFLSSSNGYQRSIAAK</sequence>
<gene>
    <name evidence="1" type="ORF">BpHYR1_014554</name>
</gene>
<organism evidence="1 2">
    <name type="scientific">Brachionus plicatilis</name>
    <name type="common">Marine rotifer</name>
    <name type="synonym">Brachionus muelleri</name>
    <dbReference type="NCBI Taxonomy" id="10195"/>
    <lineage>
        <taxon>Eukaryota</taxon>
        <taxon>Metazoa</taxon>
        <taxon>Spiralia</taxon>
        <taxon>Gnathifera</taxon>
        <taxon>Rotifera</taxon>
        <taxon>Eurotatoria</taxon>
        <taxon>Monogononta</taxon>
        <taxon>Pseudotrocha</taxon>
        <taxon>Ploima</taxon>
        <taxon>Brachionidae</taxon>
        <taxon>Brachionus</taxon>
    </lineage>
</organism>
<dbReference type="AlphaFoldDB" id="A0A3M7PUG2"/>
<accession>A0A3M7PUG2</accession>
<keyword evidence="2" id="KW-1185">Reference proteome</keyword>
<comment type="caution">
    <text evidence="1">The sequence shown here is derived from an EMBL/GenBank/DDBJ whole genome shotgun (WGS) entry which is preliminary data.</text>
</comment>
<evidence type="ECO:0000313" key="2">
    <source>
        <dbReference type="Proteomes" id="UP000276133"/>
    </source>
</evidence>
<name>A0A3M7PUG2_BRAPC</name>
<evidence type="ECO:0000313" key="1">
    <source>
        <dbReference type="EMBL" id="RNA02371.1"/>
    </source>
</evidence>
<protein>
    <submittedName>
        <fullName evidence="1">Uncharacterized protein</fullName>
    </submittedName>
</protein>
<dbReference type="Proteomes" id="UP000276133">
    <property type="component" value="Unassembled WGS sequence"/>
</dbReference>